<dbReference type="VEuPathDB" id="FungiDB:BDBG_17899"/>
<dbReference type="GeneID" id="42529438"/>
<accession>A0A179V053</accession>
<gene>
    <name evidence="1" type="ORF">BDBG_17899</name>
</gene>
<feature type="non-terminal residue" evidence="1">
    <location>
        <position position="59"/>
    </location>
</feature>
<evidence type="ECO:0000313" key="2">
    <source>
        <dbReference type="Proteomes" id="UP000002038"/>
    </source>
</evidence>
<sequence>HIAFNCQSAYISSYSKNESVSVCVNHIALKKDSEDNYKNALMKQREDYLLFKFVNRSLK</sequence>
<dbReference type="RefSeq" id="XP_031581077.1">
    <property type="nucleotide sequence ID" value="XM_031725519.1"/>
</dbReference>
<proteinExistence type="predicted"/>
<keyword evidence="2" id="KW-1185">Reference proteome</keyword>
<organism evidence="1 2">
    <name type="scientific">Blastomyces gilchristii (strain SLH14081)</name>
    <name type="common">Blastomyces dermatitidis</name>
    <dbReference type="NCBI Taxonomy" id="559298"/>
    <lineage>
        <taxon>Eukaryota</taxon>
        <taxon>Fungi</taxon>
        <taxon>Dikarya</taxon>
        <taxon>Ascomycota</taxon>
        <taxon>Pezizomycotina</taxon>
        <taxon>Eurotiomycetes</taxon>
        <taxon>Eurotiomycetidae</taxon>
        <taxon>Onygenales</taxon>
        <taxon>Ajellomycetaceae</taxon>
        <taxon>Blastomyces</taxon>
    </lineage>
</organism>
<name>A0A179V053_BLAGS</name>
<protein>
    <submittedName>
        <fullName evidence="1">Uncharacterized protein</fullName>
    </submittedName>
</protein>
<dbReference type="KEGG" id="bgh:BDBG_17899"/>
<reference evidence="2" key="1">
    <citation type="journal article" date="2015" name="PLoS Genet.">
        <title>The dynamic genome and transcriptome of the human fungal pathogen Blastomyces and close relative Emmonsia.</title>
        <authorList>
            <person name="Munoz J.F."/>
            <person name="Gauthier G.M."/>
            <person name="Desjardins C.A."/>
            <person name="Gallo J.E."/>
            <person name="Holder J."/>
            <person name="Sullivan T.D."/>
            <person name="Marty A.J."/>
            <person name="Carmen J.C."/>
            <person name="Chen Z."/>
            <person name="Ding L."/>
            <person name="Gujja S."/>
            <person name="Magrini V."/>
            <person name="Misas E."/>
            <person name="Mitreva M."/>
            <person name="Priest M."/>
            <person name="Saif S."/>
            <person name="Whiston E.A."/>
            <person name="Young S."/>
            <person name="Zeng Q."/>
            <person name="Goldman W.E."/>
            <person name="Mardis E.R."/>
            <person name="Taylor J.W."/>
            <person name="McEwen J.G."/>
            <person name="Clay O.K."/>
            <person name="Klein B.S."/>
            <person name="Cuomo C.A."/>
        </authorList>
    </citation>
    <scope>NUCLEOTIDE SEQUENCE [LARGE SCALE GENOMIC DNA]</scope>
    <source>
        <strain evidence="2">SLH14081</strain>
    </source>
</reference>
<evidence type="ECO:0000313" key="1">
    <source>
        <dbReference type="EMBL" id="OAT13724.1"/>
    </source>
</evidence>
<dbReference type="Proteomes" id="UP000002038">
    <property type="component" value="Unassembled WGS sequence"/>
</dbReference>
<dbReference type="AlphaFoldDB" id="A0A179V053"/>
<dbReference type="EMBL" id="GG657477">
    <property type="protein sequence ID" value="OAT13724.1"/>
    <property type="molecule type" value="Genomic_DNA"/>
</dbReference>
<feature type="non-terminal residue" evidence="1">
    <location>
        <position position="1"/>
    </location>
</feature>